<evidence type="ECO:0000256" key="2">
    <source>
        <dbReference type="ARBA" id="ARBA00022475"/>
    </source>
</evidence>
<dbReference type="GO" id="GO:0006935">
    <property type="term" value="P:chemotaxis"/>
    <property type="evidence" value="ECO:0007669"/>
    <property type="project" value="UniProtKB-KW"/>
</dbReference>
<protein>
    <submittedName>
        <fullName evidence="13">Methyl-accepting chemotaxis protein McpA</fullName>
    </submittedName>
</protein>
<comment type="caution">
    <text evidence="13">The sequence shown here is derived from an EMBL/GenBank/DDBJ whole genome shotgun (WGS) entry which is preliminary data.</text>
</comment>
<dbReference type="Pfam" id="PF00015">
    <property type="entry name" value="MCPsignal"/>
    <property type="match status" value="1"/>
</dbReference>
<gene>
    <name evidence="13" type="primary">mcpA_1</name>
    <name evidence="13" type="ORF">CLORY_09060</name>
</gene>
<comment type="subcellular location">
    <subcellularLocation>
        <location evidence="1">Cell membrane</location>
        <topology evidence="1">Multi-pass membrane protein</topology>
    </subcellularLocation>
</comment>
<dbReference type="PROSITE" id="PS50111">
    <property type="entry name" value="CHEMOTAXIS_TRANSDUC_2"/>
    <property type="match status" value="1"/>
</dbReference>
<keyword evidence="7 9" id="KW-0807">Transducer</keyword>
<evidence type="ECO:0000256" key="5">
    <source>
        <dbReference type="ARBA" id="ARBA00022989"/>
    </source>
</evidence>
<keyword evidence="6 10" id="KW-0472">Membrane</keyword>
<feature type="transmembrane region" description="Helical" evidence="10">
    <location>
        <begin position="270"/>
        <end position="293"/>
    </location>
</feature>
<dbReference type="CDD" id="cd12914">
    <property type="entry name" value="PDC1_DGC_like"/>
    <property type="match status" value="1"/>
</dbReference>
<feature type="domain" description="Methyl-accepting transducer" evidence="11">
    <location>
        <begin position="367"/>
        <end position="617"/>
    </location>
</feature>
<dbReference type="SUPFAM" id="SSF58104">
    <property type="entry name" value="Methyl-accepting chemotaxis protein (MCP) signaling domain"/>
    <property type="match status" value="1"/>
</dbReference>
<dbReference type="SUPFAM" id="SSF103190">
    <property type="entry name" value="Sensory domain-like"/>
    <property type="match status" value="1"/>
</dbReference>
<comment type="similarity">
    <text evidence="8">Belongs to the methyl-accepting chemotaxis (MCP) protein family.</text>
</comment>
<dbReference type="PROSITE" id="PS50885">
    <property type="entry name" value="HAMP"/>
    <property type="match status" value="1"/>
</dbReference>
<dbReference type="OrthoDB" id="9762005at2"/>
<evidence type="ECO:0000256" key="1">
    <source>
        <dbReference type="ARBA" id="ARBA00004651"/>
    </source>
</evidence>
<evidence type="ECO:0000313" key="13">
    <source>
        <dbReference type="EMBL" id="OPJ64034.1"/>
    </source>
</evidence>
<dbReference type="Pfam" id="PF02743">
    <property type="entry name" value="dCache_1"/>
    <property type="match status" value="1"/>
</dbReference>
<evidence type="ECO:0000256" key="9">
    <source>
        <dbReference type="PROSITE-ProRule" id="PRU00284"/>
    </source>
</evidence>
<evidence type="ECO:0000256" key="7">
    <source>
        <dbReference type="ARBA" id="ARBA00023224"/>
    </source>
</evidence>
<reference evidence="13 14" key="1">
    <citation type="submission" date="2017-03" db="EMBL/GenBank/DDBJ databases">
        <title>Genome sequence of Clostridium oryzae DSM 28571.</title>
        <authorList>
            <person name="Poehlein A."/>
            <person name="Daniel R."/>
        </authorList>
    </citation>
    <scope>NUCLEOTIDE SEQUENCE [LARGE SCALE GENOMIC DNA]</scope>
    <source>
        <strain evidence="13 14">DSM 28571</strain>
    </source>
</reference>
<evidence type="ECO:0000259" key="11">
    <source>
        <dbReference type="PROSITE" id="PS50111"/>
    </source>
</evidence>
<dbReference type="PANTHER" id="PTHR32089">
    <property type="entry name" value="METHYL-ACCEPTING CHEMOTAXIS PROTEIN MCPB"/>
    <property type="match status" value="1"/>
</dbReference>
<evidence type="ECO:0000256" key="3">
    <source>
        <dbReference type="ARBA" id="ARBA00022500"/>
    </source>
</evidence>
<keyword evidence="14" id="KW-1185">Reference proteome</keyword>
<dbReference type="Gene3D" id="6.10.340.10">
    <property type="match status" value="1"/>
</dbReference>
<dbReference type="InterPro" id="IPR003660">
    <property type="entry name" value="HAMP_dom"/>
</dbReference>
<name>A0A1V4IW76_9CLOT</name>
<dbReference type="PANTHER" id="PTHR32089:SF112">
    <property type="entry name" value="LYSOZYME-LIKE PROTEIN-RELATED"/>
    <property type="match status" value="1"/>
</dbReference>
<dbReference type="InterPro" id="IPR004089">
    <property type="entry name" value="MCPsignal_dom"/>
</dbReference>
<keyword evidence="4 10" id="KW-0812">Transmembrane</keyword>
<organism evidence="13 14">
    <name type="scientific">Clostridium oryzae</name>
    <dbReference type="NCBI Taxonomy" id="1450648"/>
    <lineage>
        <taxon>Bacteria</taxon>
        <taxon>Bacillati</taxon>
        <taxon>Bacillota</taxon>
        <taxon>Clostridia</taxon>
        <taxon>Eubacteriales</taxon>
        <taxon>Clostridiaceae</taxon>
        <taxon>Clostridium</taxon>
    </lineage>
</organism>
<dbReference type="STRING" id="1450648.CLORY_09060"/>
<dbReference type="GO" id="GO:0005886">
    <property type="term" value="C:plasma membrane"/>
    <property type="evidence" value="ECO:0007669"/>
    <property type="project" value="UniProtKB-SubCell"/>
</dbReference>
<evidence type="ECO:0000256" key="10">
    <source>
        <dbReference type="SAM" id="Phobius"/>
    </source>
</evidence>
<dbReference type="SMART" id="SM00283">
    <property type="entry name" value="MA"/>
    <property type="match status" value="1"/>
</dbReference>
<sequence length="653" mass="70685">MKLKQKLIIIILLISGIPLILFSVASNWFFSNQLKQTISQSNLNKSKNIQTKIDDLISSDFKDLKILARNSDVRAFNKAKVVQLLTETKALHPELTVTLDDAKGQPFARDTTETLPNISDRPYFQQAIKGNDEVISNVLISKANKHLIINIATPVRDKDGGSIIGVVHASMELAKISNLTKELSDKTTTVYITDKDGKIIAHPNVKYVTQRKDLSKLSNIKSGLSGKNSSGVVTNYAGQKVFGSYAYQSKTRWLICTDTIYSSAMAKATALTATLSVATVMVLIVIALTAYFLSVRIAKPLVKLSNAANQIAGGNLNVSDISIKSKDEIGNLAKAFSIMTTNLKSIVKKIKDTSNAISAGSKELTNSTSENTKALSDVVLTINEIAEGNSKQSDMITNTNDAIQNIASLINDVNSSTEIGANKSVESLKLVEEGQNSLKQQVERMQESDVTTKEISAAISELDDMAVRIKDFIEVINSIAEQTNLLALNASIEAARAGEQGKGFAVVADEIRVLSENSAKAVNQIGAIIEDINNKTRVATEKAENVTLAMQAQKDALSITQTTFHKIKDSASNIAEQSQNIATMLGKIKDNTEIVVAKAQDMSAVTEESSASMQEISASSEEQLASLETITEFTKTFSDMAQSLMAEVDTFKL</sequence>
<feature type="transmembrane region" description="Helical" evidence="10">
    <location>
        <begin position="7"/>
        <end position="30"/>
    </location>
</feature>
<dbReference type="Gene3D" id="3.30.450.20">
    <property type="entry name" value="PAS domain"/>
    <property type="match status" value="1"/>
</dbReference>
<dbReference type="AlphaFoldDB" id="A0A1V4IW76"/>
<dbReference type="SMART" id="SM00304">
    <property type="entry name" value="HAMP"/>
    <property type="match status" value="2"/>
</dbReference>
<dbReference type="CDD" id="cd06225">
    <property type="entry name" value="HAMP"/>
    <property type="match status" value="1"/>
</dbReference>
<evidence type="ECO:0000259" key="12">
    <source>
        <dbReference type="PROSITE" id="PS50885"/>
    </source>
</evidence>
<proteinExistence type="inferred from homology"/>
<evidence type="ECO:0000256" key="6">
    <source>
        <dbReference type="ARBA" id="ARBA00023136"/>
    </source>
</evidence>
<keyword evidence="3" id="KW-0145">Chemotaxis</keyword>
<dbReference type="Proteomes" id="UP000190080">
    <property type="component" value="Unassembled WGS sequence"/>
</dbReference>
<dbReference type="Gene3D" id="1.10.287.950">
    <property type="entry name" value="Methyl-accepting chemotaxis protein"/>
    <property type="match status" value="1"/>
</dbReference>
<dbReference type="InterPro" id="IPR029151">
    <property type="entry name" value="Sensor-like_sf"/>
</dbReference>
<dbReference type="EMBL" id="MZGV01000006">
    <property type="protein sequence ID" value="OPJ64034.1"/>
    <property type="molecule type" value="Genomic_DNA"/>
</dbReference>
<dbReference type="InterPro" id="IPR033479">
    <property type="entry name" value="dCache_1"/>
</dbReference>
<evidence type="ECO:0000313" key="14">
    <source>
        <dbReference type="Proteomes" id="UP000190080"/>
    </source>
</evidence>
<dbReference type="Pfam" id="PF00672">
    <property type="entry name" value="HAMP"/>
    <property type="match status" value="1"/>
</dbReference>
<dbReference type="RefSeq" id="WP_079422335.1">
    <property type="nucleotide sequence ID" value="NZ_MZGV01000006.1"/>
</dbReference>
<accession>A0A1V4IW76</accession>
<keyword evidence="2" id="KW-1003">Cell membrane</keyword>
<dbReference type="GO" id="GO:0007165">
    <property type="term" value="P:signal transduction"/>
    <property type="evidence" value="ECO:0007669"/>
    <property type="project" value="UniProtKB-KW"/>
</dbReference>
<feature type="domain" description="HAMP" evidence="12">
    <location>
        <begin position="295"/>
        <end position="348"/>
    </location>
</feature>
<evidence type="ECO:0000256" key="8">
    <source>
        <dbReference type="ARBA" id="ARBA00029447"/>
    </source>
</evidence>
<evidence type="ECO:0000256" key="4">
    <source>
        <dbReference type="ARBA" id="ARBA00022692"/>
    </source>
</evidence>
<keyword evidence="5 10" id="KW-1133">Transmembrane helix</keyword>